<dbReference type="GO" id="GO:0016491">
    <property type="term" value="F:oxidoreductase activity"/>
    <property type="evidence" value="ECO:0007669"/>
    <property type="project" value="UniProtKB-KW"/>
</dbReference>
<keyword evidence="2" id="KW-0560">Oxidoreductase</keyword>
<dbReference type="Pfam" id="PF02738">
    <property type="entry name" value="MoCoBD_1"/>
    <property type="match status" value="1"/>
</dbReference>
<dbReference type="Pfam" id="PF20256">
    <property type="entry name" value="MoCoBD_2"/>
    <property type="match status" value="1"/>
</dbReference>
<dbReference type="Proteomes" id="UP000231644">
    <property type="component" value="Unassembled WGS sequence"/>
</dbReference>
<evidence type="ECO:0000313" key="5">
    <source>
        <dbReference type="Proteomes" id="UP000231644"/>
    </source>
</evidence>
<name>A0A1I1KM95_9RHOB</name>
<dbReference type="SUPFAM" id="SSF54665">
    <property type="entry name" value="CO dehydrogenase molybdoprotein N-domain-like"/>
    <property type="match status" value="1"/>
</dbReference>
<gene>
    <name evidence="4" type="ORF">SAMN05421762_1560</name>
</gene>
<dbReference type="EMBL" id="FOLX01000001">
    <property type="protein sequence ID" value="SFC61917.1"/>
    <property type="molecule type" value="Genomic_DNA"/>
</dbReference>
<evidence type="ECO:0000256" key="2">
    <source>
        <dbReference type="ARBA" id="ARBA00023002"/>
    </source>
</evidence>
<reference evidence="4 5" key="1">
    <citation type="submission" date="2016-10" db="EMBL/GenBank/DDBJ databases">
        <authorList>
            <person name="de Groot N.N."/>
        </authorList>
    </citation>
    <scope>NUCLEOTIDE SEQUENCE [LARGE SCALE GENOMIC DNA]</scope>
    <source>
        <strain evidence="4 5">DSM 29619</strain>
    </source>
</reference>
<accession>A0A1I1KM95</accession>
<dbReference type="RefSeq" id="WP_170848741.1">
    <property type="nucleotide sequence ID" value="NZ_FNZG01000003.1"/>
</dbReference>
<dbReference type="STRING" id="517719.SAMN05421762_1560"/>
<organism evidence="4 5">
    <name type="scientific">Pseudooceanicola nitratireducens</name>
    <dbReference type="NCBI Taxonomy" id="517719"/>
    <lineage>
        <taxon>Bacteria</taxon>
        <taxon>Pseudomonadati</taxon>
        <taxon>Pseudomonadota</taxon>
        <taxon>Alphaproteobacteria</taxon>
        <taxon>Rhodobacterales</taxon>
        <taxon>Paracoccaceae</taxon>
        <taxon>Pseudooceanicola</taxon>
    </lineage>
</organism>
<dbReference type="InterPro" id="IPR000674">
    <property type="entry name" value="Ald_Oxase/Xan_DH_a/b"/>
</dbReference>
<dbReference type="InterPro" id="IPR036856">
    <property type="entry name" value="Ald_Oxase/Xan_DH_a/b_sf"/>
</dbReference>
<dbReference type="GO" id="GO:0005506">
    <property type="term" value="F:iron ion binding"/>
    <property type="evidence" value="ECO:0007669"/>
    <property type="project" value="InterPro"/>
</dbReference>
<dbReference type="PANTHER" id="PTHR11908:SF132">
    <property type="entry name" value="ALDEHYDE OXIDASE 1-RELATED"/>
    <property type="match status" value="1"/>
</dbReference>
<dbReference type="InterPro" id="IPR037165">
    <property type="entry name" value="AldOxase/xan_DH_Mopterin-bd_sf"/>
</dbReference>
<dbReference type="Gene3D" id="3.90.1170.50">
    <property type="entry name" value="Aldehyde oxidase/xanthine dehydrogenase, a/b hammerhead"/>
    <property type="match status" value="1"/>
</dbReference>
<dbReference type="InterPro" id="IPR046867">
    <property type="entry name" value="AldOxase/xan_DH_MoCoBD2"/>
</dbReference>
<dbReference type="InterPro" id="IPR016208">
    <property type="entry name" value="Ald_Oxase/xanthine_DH-like"/>
</dbReference>
<feature type="domain" description="Aldehyde oxidase/xanthine dehydrogenase a/b hammerhead" evidence="3">
    <location>
        <begin position="18"/>
        <end position="138"/>
    </location>
</feature>
<evidence type="ECO:0000259" key="3">
    <source>
        <dbReference type="SMART" id="SM01008"/>
    </source>
</evidence>
<dbReference type="Gene3D" id="3.30.365.10">
    <property type="entry name" value="Aldehyde oxidase/xanthine dehydrogenase, molybdopterin binding domain"/>
    <property type="match status" value="4"/>
</dbReference>
<proteinExistence type="predicted"/>
<protein>
    <submittedName>
        <fullName evidence="4">Carbon-monoxide dehydrogenase large subunit</fullName>
    </submittedName>
</protein>
<sequence length="765" mass="79916">MNTTVHRKGRVEDHRLASGKGRYTDDLAVEGALWSVFLRSPYARARITGIDTGDAAGMPGVVAVFTAADLAADGVGPVQADMALAGPDGRTWAHTPRPLLAEGEARFVGEPLAMVIATTRDAALDAAEAIIADLEELDPVVTLADARADGAPLVHADRPGNIGADWARGDWDKAGETLAAAAHRVTLSGPISRVTAATLEPRNAVARPEPGGRIALYASHQNPPALRGALATAFGMDAAQIRVVGGDVGGAFGMKAGPTREEMLCFWAAKRLNRPVRWRADRGEAMQADEGGRAIDFRAELGLDADGRFTTLTVQIDVDMGAYATGRSLPMVMNLGGVAGVYTTPVIAGRVTGYLTNTVPVGAYRGAGRPEATYIIEMLIDRAARQLGIDRIELRRRNLIRPEQMPWEPVWYFGYDSGSFEEVLDAGIDRADLAGFDARRADSAARGRVRGLGLALCIETAGGMWGRRGVDYTNVALNADGSISIAAGAFSAGQGVETALIDLAAEGLEIAPDRITYAQGDTDVIARGGGMGGSGAMIKCGSALQGAVQTLLADAKALAGEELEADVADIEYSGGTFRIAGTDREITLEAIAQVAGEKGVPLAAQGEFSPEAPTFPNGCHVCEVELDPETGLFEVLSYTGVEDIGRVLQPQIAEGQVQGGVAQALGQVFMEEIRYGEGDGQLLTGSFMDYAMPRAKDLPNYDCSFFTVPTGQNPLGVKGVGEAGSVGGMAAGMSAVMDALAQLGVTDFAMPASPGRVWAAIEAAK</sequence>
<dbReference type="SMART" id="SM01008">
    <property type="entry name" value="Ald_Xan_dh_C"/>
    <property type="match status" value="1"/>
</dbReference>
<dbReference type="InterPro" id="IPR008274">
    <property type="entry name" value="AldOxase/xan_DH_MoCoBD1"/>
</dbReference>
<dbReference type="PANTHER" id="PTHR11908">
    <property type="entry name" value="XANTHINE DEHYDROGENASE"/>
    <property type="match status" value="1"/>
</dbReference>
<evidence type="ECO:0000313" key="4">
    <source>
        <dbReference type="EMBL" id="SFC61917.1"/>
    </source>
</evidence>
<dbReference type="SUPFAM" id="SSF56003">
    <property type="entry name" value="Molybdenum cofactor-binding domain"/>
    <property type="match status" value="1"/>
</dbReference>
<keyword evidence="1" id="KW-0500">Molybdenum</keyword>
<keyword evidence="5" id="KW-1185">Reference proteome</keyword>
<dbReference type="AlphaFoldDB" id="A0A1I1KM95"/>
<evidence type="ECO:0000256" key="1">
    <source>
        <dbReference type="ARBA" id="ARBA00022505"/>
    </source>
</evidence>
<dbReference type="Pfam" id="PF01315">
    <property type="entry name" value="Ald_Xan_dh_C"/>
    <property type="match status" value="1"/>
</dbReference>